<reference evidence="2 3" key="1">
    <citation type="submission" date="2013-09" db="EMBL/GenBank/DDBJ databases">
        <authorList>
            <person name="Zeng Z."/>
            <person name="Chen C."/>
        </authorList>
    </citation>
    <scope>NUCLEOTIDE SEQUENCE [LARGE SCALE GENOMIC DNA]</scope>
    <source>
        <strain evidence="2 3">F44-8</strain>
    </source>
</reference>
<feature type="compositionally biased region" description="Polar residues" evidence="1">
    <location>
        <begin position="71"/>
        <end position="85"/>
    </location>
</feature>
<keyword evidence="3" id="KW-1185">Reference proteome</keyword>
<dbReference type="eggNOG" id="ENOG5032GPG">
    <property type="taxonomic scope" value="Bacteria"/>
</dbReference>
<evidence type="ECO:0000313" key="3">
    <source>
        <dbReference type="Proteomes" id="UP000030129"/>
    </source>
</evidence>
<accession>A0A0A2M5F4</accession>
<dbReference type="EMBL" id="JRLV01000003">
    <property type="protein sequence ID" value="KGO83555.1"/>
    <property type="molecule type" value="Genomic_DNA"/>
</dbReference>
<protein>
    <submittedName>
        <fullName evidence="2">Uncharacterized protein</fullName>
    </submittedName>
</protein>
<name>A0A0A2M5F4_9FLAO</name>
<sequence length="114" mass="13103">MGNEERKHNENEKPEENKQNESDTVGNPNKYLAMEQPGVSYTKEHTETDSDNINPDDFNGRDEWDEEGGNSIYSEAFNQDDSVLSDNIDLDEDQNKSVSSDDDDFEESNERYTN</sequence>
<dbReference type="Proteomes" id="UP000030129">
    <property type="component" value="Unassembled WGS sequence"/>
</dbReference>
<dbReference type="RefSeq" id="WP_035131035.1">
    <property type="nucleotide sequence ID" value="NZ_JRLV01000003.1"/>
</dbReference>
<gene>
    <name evidence="2" type="ORF">Q763_03025</name>
</gene>
<evidence type="ECO:0000313" key="2">
    <source>
        <dbReference type="EMBL" id="KGO83555.1"/>
    </source>
</evidence>
<feature type="compositionally biased region" description="Basic and acidic residues" evidence="1">
    <location>
        <begin position="1"/>
        <end position="21"/>
    </location>
</feature>
<organism evidence="2 3">
    <name type="scientific">Flavobacterium beibuense F44-8</name>
    <dbReference type="NCBI Taxonomy" id="1406840"/>
    <lineage>
        <taxon>Bacteria</taxon>
        <taxon>Pseudomonadati</taxon>
        <taxon>Bacteroidota</taxon>
        <taxon>Flavobacteriia</taxon>
        <taxon>Flavobacteriales</taxon>
        <taxon>Flavobacteriaceae</taxon>
        <taxon>Flavobacterium</taxon>
    </lineage>
</organism>
<comment type="caution">
    <text evidence="2">The sequence shown here is derived from an EMBL/GenBank/DDBJ whole genome shotgun (WGS) entry which is preliminary data.</text>
</comment>
<proteinExistence type="predicted"/>
<feature type="region of interest" description="Disordered" evidence="1">
    <location>
        <begin position="1"/>
        <end position="114"/>
    </location>
</feature>
<dbReference type="AlphaFoldDB" id="A0A0A2M5F4"/>
<evidence type="ECO:0000256" key="1">
    <source>
        <dbReference type="SAM" id="MobiDB-lite"/>
    </source>
</evidence>
<dbReference type="STRING" id="1406840.Q763_03025"/>